<dbReference type="Proteomes" id="UP000324738">
    <property type="component" value="Unassembled WGS sequence"/>
</dbReference>
<protein>
    <submittedName>
        <fullName evidence="4">ATPase</fullName>
    </submittedName>
</protein>
<comment type="caution">
    <text evidence="4">The sequence shown here is derived from an EMBL/GenBank/DDBJ whole genome shotgun (WGS) entry which is preliminary data.</text>
</comment>
<gene>
    <name evidence="4" type="ORF">FPY71_10300</name>
</gene>
<dbReference type="Pfam" id="PF07542">
    <property type="entry name" value="ATP12"/>
    <property type="match status" value="1"/>
</dbReference>
<dbReference type="InterPro" id="IPR042272">
    <property type="entry name" value="ATP12_ATP_synth-F1-assembly_N"/>
</dbReference>
<dbReference type="AlphaFoldDB" id="A0A5B0DVT2"/>
<evidence type="ECO:0000256" key="1">
    <source>
        <dbReference type="ARBA" id="ARBA00008231"/>
    </source>
</evidence>
<sequence length="243" mass="27158">MSQTAPAAPELPKRFYKTASFVIAEPGRFNILLDERPVRTPARNVLHVTNARVAEKIVQEWNAQEERINPQTMPLTRLANTVIDGVMANPEPVKQDLANYIETDLLFYRAEGPERLIEKQKSGWDPVVKWASDRVGNEFRSTAGVMHISQSDEALAGFWQIADRLDDPFVIAALHQLVTITGSAILGFAVLEGRLSAEAAFELSQIDEDWNIELWGEDEEAADRRRRRHADAAAAGIVLTAEE</sequence>
<dbReference type="InterPro" id="IPR023335">
    <property type="entry name" value="ATP12_ortho_dom_sf"/>
</dbReference>
<dbReference type="OrthoDB" id="9797825at2"/>
<evidence type="ECO:0000313" key="4">
    <source>
        <dbReference type="EMBL" id="KAA0970854.1"/>
    </source>
</evidence>
<dbReference type="Gene3D" id="1.10.3580.10">
    <property type="entry name" value="ATP12 ATPase"/>
    <property type="match status" value="1"/>
</dbReference>
<accession>A0A5B0DVT2</accession>
<keyword evidence="5" id="KW-1185">Reference proteome</keyword>
<organism evidence="4 5">
    <name type="scientific">Aureimonas fodinaquatilis</name>
    <dbReference type="NCBI Taxonomy" id="2565783"/>
    <lineage>
        <taxon>Bacteria</taxon>
        <taxon>Pseudomonadati</taxon>
        <taxon>Pseudomonadota</taxon>
        <taxon>Alphaproteobacteria</taxon>
        <taxon>Hyphomicrobiales</taxon>
        <taxon>Aurantimonadaceae</taxon>
        <taxon>Aureimonas</taxon>
    </lineage>
</organism>
<keyword evidence="3" id="KW-0143">Chaperone</keyword>
<dbReference type="InterPro" id="IPR011419">
    <property type="entry name" value="ATP12_ATP_synth-F1-assembly"/>
</dbReference>
<dbReference type="SUPFAM" id="SSF160909">
    <property type="entry name" value="ATP12-like"/>
    <property type="match status" value="1"/>
</dbReference>
<reference evidence="4 5" key="1">
    <citation type="submission" date="2019-08" db="EMBL/GenBank/DDBJ databases">
        <title>Aureimonas fodiniaquatilis sp. nov., isolated from a coal mine wastewater.</title>
        <authorList>
            <person name="Kim W."/>
        </authorList>
    </citation>
    <scope>NUCLEOTIDE SEQUENCE [LARGE SCALE GENOMIC DNA]</scope>
    <source>
        <strain evidence="4 5">CAU 1482</strain>
    </source>
</reference>
<name>A0A5B0DVT2_9HYPH</name>
<dbReference type="EMBL" id="VTWH01000002">
    <property type="protein sequence ID" value="KAA0970854.1"/>
    <property type="molecule type" value="Genomic_DNA"/>
</dbReference>
<evidence type="ECO:0000256" key="3">
    <source>
        <dbReference type="ARBA" id="ARBA00023186"/>
    </source>
</evidence>
<dbReference type="GO" id="GO:0043461">
    <property type="term" value="P:proton-transporting ATP synthase complex assembly"/>
    <property type="evidence" value="ECO:0007669"/>
    <property type="project" value="InterPro"/>
</dbReference>
<dbReference type="PANTHER" id="PTHR21013">
    <property type="entry name" value="ATP SYNTHASE MITOCHONDRIAL F1 COMPLEX ASSEMBLY FACTOR 2/ATP12 PROTEIN, MITOCHONDRIAL PRECURSOR"/>
    <property type="match status" value="1"/>
</dbReference>
<comment type="similarity">
    <text evidence="1">Belongs to the ATP12 family.</text>
</comment>
<proteinExistence type="inferred from homology"/>
<evidence type="ECO:0000313" key="5">
    <source>
        <dbReference type="Proteomes" id="UP000324738"/>
    </source>
</evidence>
<keyword evidence="2" id="KW-0809">Transit peptide</keyword>
<dbReference type="Gene3D" id="3.30.2180.10">
    <property type="entry name" value="ATP12-like"/>
    <property type="match status" value="1"/>
</dbReference>
<dbReference type="PANTHER" id="PTHR21013:SF10">
    <property type="entry name" value="ATP SYNTHASE MITOCHONDRIAL F1 COMPLEX ASSEMBLY FACTOR 2"/>
    <property type="match status" value="1"/>
</dbReference>
<dbReference type="RefSeq" id="WP_149300167.1">
    <property type="nucleotide sequence ID" value="NZ_VTWH01000002.1"/>
</dbReference>
<evidence type="ECO:0000256" key="2">
    <source>
        <dbReference type="ARBA" id="ARBA00022946"/>
    </source>
</evidence>